<evidence type="ECO:0000256" key="1">
    <source>
        <dbReference type="ARBA" id="ARBA00022729"/>
    </source>
</evidence>
<evidence type="ECO:0000256" key="2">
    <source>
        <dbReference type="ARBA" id="ARBA00022737"/>
    </source>
</evidence>
<feature type="signal peptide" evidence="4">
    <location>
        <begin position="1"/>
        <end position="19"/>
    </location>
</feature>
<accession>A0AAD9UEJ1</accession>
<reference evidence="5" key="1">
    <citation type="journal article" date="2023" name="Mol. Biol. Evol.">
        <title>Third-Generation Sequencing Reveals the Adaptive Role of the Epigenome in Three Deep-Sea Polychaetes.</title>
        <authorList>
            <person name="Perez M."/>
            <person name="Aroh O."/>
            <person name="Sun Y."/>
            <person name="Lan Y."/>
            <person name="Juniper S.K."/>
            <person name="Young C.R."/>
            <person name="Angers B."/>
            <person name="Qian P.Y."/>
        </authorList>
    </citation>
    <scope>NUCLEOTIDE SEQUENCE</scope>
    <source>
        <strain evidence="5">R07B-5</strain>
    </source>
</reference>
<feature type="chain" id="PRO_5041916914" description="Multiple coagulation factor deficiency protein 2" evidence="4">
    <location>
        <begin position="20"/>
        <end position="166"/>
    </location>
</feature>
<keyword evidence="3" id="KW-0106">Calcium</keyword>
<sequence length="166" mass="19107">MVASLLNVLLLGWVCVVTSHDDHHHGSVDIDLDAEPVNALRNSEFIRNADHISEHLKDQIKFDPNKATPQELDFHFFKSHDFNSDNWLDGLELYFALDHVYLATGDSIQTDGRVSEGERHSSLQRLKQHIADTVDKILEDDDLNNDGYLSYYEFVESRNQRQDIDV</sequence>
<dbReference type="PANTHER" id="PTHR23104">
    <property type="entry name" value="MULTIPLE COAGULATION FACTOR DEFICIENCY PROTEIN 2 NEURAL STEM CELL DERIVED NEURONAL SURVIVAL PROTEIN"/>
    <property type="match status" value="1"/>
</dbReference>
<evidence type="ECO:0000256" key="4">
    <source>
        <dbReference type="SAM" id="SignalP"/>
    </source>
</evidence>
<keyword evidence="2" id="KW-0677">Repeat</keyword>
<proteinExistence type="predicted"/>
<dbReference type="PROSITE" id="PS00018">
    <property type="entry name" value="EF_HAND_1"/>
    <property type="match status" value="2"/>
</dbReference>
<keyword evidence="1 4" id="KW-0732">Signal</keyword>
<protein>
    <recommendedName>
        <fullName evidence="7">Multiple coagulation factor deficiency protein 2</fullName>
    </recommendedName>
</protein>
<evidence type="ECO:0000313" key="6">
    <source>
        <dbReference type="Proteomes" id="UP001209878"/>
    </source>
</evidence>
<dbReference type="InterPro" id="IPR052110">
    <property type="entry name" value="MCFD2-like"/>
</dbReference>
<dbReference type="SUPFAM" id="SSF47473">
    <property type="entry name" value="EF-hand"/>
    <property type="match status" value="1"/>
</dbReference>
<dbReference type="EMBL" id="JAODUO010000202">
    <property type="protein sequence ID" value="KAK2186396.1"/>
    <property type="molecule type" value="Genomic_DNA"/>
</dbReference>
<dbReference type="Proteomes" id="UP001209878">
    <property type="component" value="Unassembled WGS sequence"/>
</dbReference>
<evidence type="ECO:0000313" key="5">
    <source>
        <dbReference type="EMBL" id="KAK2186396.1"/>
    </source>
</evidence>
<dbReference type="InterPro" id="IPR011992">
    <property type="entry name" value="EF-hand-dom_pair"/>
</dbReference>
<keyword evidence="6" id="KW-1185">Reference proteome</keyword>
<evidence type="ECO:0008006" key="7">
    <source>
        <dbReference type="Google" id="ProtNLM"/>
    </source>
</evidence>
<dbReference type="PANTHER" id="PTHR23104:SF17">
    <property type="entry name" value="EF-HAND DOMAIN-CONTAINING PROTEIN"/>
    <property type="match status" value="1"/>
</dbReference>
<comment type="caution">
    <text evidence="5">The sequence shown here is derived from an EMBL/GenBank/DDBJ whole genome shotgun (WGS) entry which is preliminary data.</text>
</comment>
<name>A0AAD9UEJ1_RIDPI</name>
<gene>
    <name evidence="5" type="ORF">NP493_202g03019</name>
</gene>
<dbReference type="InterPro" id="IPR018247">
    <property type="entry name" value="EF_Hand_1_Ca_BS"/>
</dbReference>
<dbReference type="AlphaFoldDB" id="A0AAD9UEJ1"/>
<dbReference type="Gene3D" id="1.10.238.10">
    <property type="entry name" value="EF-hand"/>
    <property type="match status" value="1"/>
</dbReference>
<organism evidence="5 6">
    <name type="scientific">Ridgeia piscesae</name>
    <name type="common">Tubeworm</name>
    <dbReference type="NCBI Taxonomy" id="27915"/>
    <lineage>
        <taxon>Eukaryota</taxon>
        <taxon>Metazoa</taxon>
        <taxon>Spiralia</taxon>
        <taxon>Lophotrochozoa</taxon>
        <taxon>Annelida</taxon>
        <taxon>Polychaeta</taxon>
        <taxon>Sedentaria</taxon>
        <taxon>Canalipalpata</taxon>
        <taxon>Sabellida</taxon>
        <taxon>Siboglinidae</taxon>
        <taxon>Ridgeia</taxon>
    </lineage>
</organism>
<evidence type="ECO:0000256" key="3">
    <source>
        <dbReference type="ARBA" id="ARBA00022837"/>
    </source>
</evidence>